<keyword evidence="3" id="KW-1185">Reference proteome</keyword>
<dbReference type="EMBL" id="CAKOFQ010008911">
    <property type="protein sequence ID" value="CAH2016481.1"/>
    <property type="molecule type" value="Genomic_DNA"/>
</dbReference>
<dbReference type="GO" id="GO:0007004">
    <property type="term" value="P:telomere maintenance via telomerase"/>
    <property type="evidence" value="ECO:0007669"/>
    <property type="project" value="TreeGrafter"/>
</dbReference>
<dbReference type="GO" id="GO:0006302">
    <property type="term" value="P:double-strand break repair"/>
    <property type="evidence" value="ECO:0007669"/>
    <property type="project" value="TreeGrafter"/>
</dbReference>
<dbReference type="GO" id="GO:0043047">
    <property type="term" value="F:single-stranded telomeric DNA binding"/>
    <property type="evidence" value="ECO:0007669"/>
    <property type="project" value="TreeGrafter"/>
</dbReference>
<evidence type="ECO:0000313" key="2">
    <source>
        <dbReference type="EMBL" id="CAH2016481.1"/>
    </source>
</evidence>
<dbReference type="GO" id="GO:0003691">
    <property type="term" value="F:double-stranded telomeric DNA binding"/>
    <property type="evidence" value="ECO:0007669"/>
    <property type="project" value="TreeGrafter"/>
</dbReference>
<dbReference type="GO" id="GO:0000794">
    <property type="term" value="C:condensed nuclear chromosome"/>
    <property type="evidence" value="ECO:0007669"/>
    <property type="project" value="TreeGrafter"/>
</dbReference>
<dbReference type="InterPro" id="IPR027417">
    <property type="entry name" value="P-loop_NTPase"/>
</dbReference>
<dbReference type="OrthoDB" id="18797at2759"/>
<accession>A0A9P0QBH0</accession>
<dbReference type="PANTHER" id="PTHR18867:SF12">
    <property type="entry name" value="DNA REPAIR PROTEIN RAD50"/>
    <property type="match status" value="1"/>
</dbReference>
<dbReference type="PANTHER" id="PTHR18867">
    <property type="entry name" value="RAD50"/>
    <property type="match status" value="1"/>
</dbReference>
<proteinExistence type="predicted"/>
<dbReference type="GO" id="GO:0051880">
    <property type="term" value="F:G-quadruplex DNA binding"/>
    <property type="evidence" value="ECO:0007669"/>
    <property type="project" value="TreeGrafter"/>
</dbReference>
<comment type="caution">
    <text evidence="2">The sequence shown here is derived from an EMBL/GenBank/DDBJ whole genome shotgun (WGS) entry which is preliminary data.</text>
</comment>
<organism evidence="2 3">
    <name type="scientific">Acanthoscelides obtectus</name>
    <name type="common">Bean weevil</name>
    <name type="synonym">Bruchus obtectus</name>
    <dbReference type="NCBI Taxonomy" id="200917"/>
    <lineage>
        <taxon>Eukaryota</taxon>
        <taxon>Metazoa</taxon>
        <taxon>Ecdysozoa</taxon>
        <taxon>Arthropoda</taxon>
        <taxon>Hexapoda</taxon>
        <taxon>Insecta</taxon>
        <taxon>Pterygota</taxon>
        <taxon>Neoptera</taxon>
        <taxon>Endopterygota</taxon>
        <taxon>Coleoptera</taxon>
        <taxon>Polyphaga</taxon>
        <taxon>Cucujiformia</taxon>
        <taxon>Chrysomeloidea</taxon>
        <taxon>Chrysomelidae</taxon>
        <taxon>Bruchinae</taxon>
        <taxon>Bruchini</taxon>
        <taxon>Acanthoscelides</taxon>
    </lineage>
</organism>
<protein>
    <submittedName>
        <fullName evidence="2">Uncharacterized protein</fullName>
    </submittedName>
</protein>
<evidence type="ECO:0000313" key="3">
    <source>
        <dbReference type="Proteomes" id="UP001152888"/>
    </source>
</evidence>
<evidence type="ECO:0000256" key="1">
    <source>
        <dbReference type="SAM" id="Coils"/>
    </source>
</evidence>
<dbReference type="GO" id="GO:0030870">
    <property type="term" value="C:Mre11 complex"/>
    <property type="evidence" value="ECO:0007669"/>
    <property type="project" value="TreeGrafter"/>
</dbReference>
<dbReference type="Proteomes" id="UP001152888">
    <property type="component" value="Unassembled WGS sequence"/>
</dbReference>
<gene>
    <name evidence="2" type="ORF">ACAOBT_LOCUS35390</name>
</gene>
<name>A0A9P0QBH0_ACAOB</name>
<sequence>MQVSKQPDGKMQFKSLDVNIRKEELNGQTNYISARCEDADDFCCNSLGVSRSILNHVLFCHQENSYWPLDQPEKVEEQFDEIFETVKYNKYIDFVRQDIKNKQLELKVLEQKVETKRIINEEVEKCRAKFEASKQSSMKYRTKYKKRAMRYNRLKTG</sequence>
<dbReference type="GO" id="GO:0070192">
    <property type="term" value="P:chromosome organization involved in meiotic cell cycle"/>
    <property type="evidence" value="ECO:0007669"/>
    <property type="project" value="TreeGrafter"/>
</dbReference>
<keyword evidence="1" id="KW-0175">Coiled coil</keyword>
<dbReference type="Gene3D" id="3.40.50.300">
    <property type="entry name" value="P-loop containing nucleotide triphosphate hydrolases"/>
    <property type="match status" value="1"/>
</dbReference>
<dbReference type="AlphaFoldDB" id="A0A9P0QBH0"/>
<reference evidence="2" key="1">
    <citation type="submission" date="2022-03" db="EMBL/GenBank/DDBJ databases">
        <authorList>
            <person name="Sayadi A."/>
        </authorList>
    </citation>
    <scope>NUCLEOTIDE SEQUENCE</scope>
</reference>
<feature type="coiled-coil region" evidence="1">
    <location>
        <begin position="92"/>
        <end position="119"/>
    </location>
</feature>
<dbReference type="GO" id="GO:0000722">
    <property type="term" value="P:telomere maintenance via recombination"/>
    <property type="evidence" value="ECO:0007669"/>
    <property type="project" value="TreeGrafter"/>
</dbReference>